<keyword evidence="2" id="KW-1003">Cell membrane</keyword>
<dbReference type="PANTHER" id="PTHR30213">
    <property type="entry name" value="INNER MEMBRANE PROTEIN YHJD"/>
    <property type="match status" value="1"/>
</dbReference>
<keyword evidence="3 6" id="KW-0812">Transmembrane</keyword>
<reference evidence="7 8" key="1">
    <citation type="submission" date="2019-03" db="EMBL/GenBank/DDBJ databases">
        <title>Genomic Encyclopedia of Type Strains, Phase IV (KMG-IV): sequencing the most valuable type-strain genomes for metagenomic binning, comparative biology and taxonomic classification.</title>
        <authorList>
            <person name="Goeker M."/>
        </authorList>
    </citation>
    <scope>NUCLEOTIDE SEQUENCE [LARGE SCALE GENOMIC DNA]</scope>
    <source>
        <strain evidence="7 8">DSM 100059</strain>
    </source>
</reference>
<keyword evidence="5 6" id="KW-0472">Membrane</keyword>
<dbReference type="RefSeq" id="WP_133990128.1">
    <property type="nucleotide sequence ID" value="NZ_SODV01000001.1"/>
</dbReference>
<feature type="transmembrane region" description="Helical" evidence="6">
    <location>
        <begin position="93"/>
        <end position="114"/>
    </location>
</feature>
<evidence type="ECO:0000256" key="1">
    <source>
        <dbReference type="ARBA" id="ARBA00004651"/>
    </source>
</evidence>
<feature type="transmembrane region" description="Helical" evidence="6">
    <location>
        <begin position="245"/>
        <end position="270"/>
    </location>
</feature>
<dbReference type="OrthoDB" id="9797028at2"/>
<dbReference type="GO" id="GO:0005886">
    <property type="term" value="C:plasma membrane"/>
    <property type="evidence" value="ECO:0007669"/>
    <property type="project" value="UniProtKB-SubCell"/>
</dbReference>
<dbReference type="Proteomes" id="UP000294498">
    <property type="component" value="Unassembled WGS sequence"/>
</dbReference>
<keyword evidence="8" id="KW-1185">Reference proteome</keyword>
<evidence type="ECO:0000256" key="3">
    <source>
        <dbReference type="ARBA" id="ARBA00022692"/>
    </source>
</evidence>
<feature type="transmembrane region" description="Helical" evidence="6">
    <location>
        <begin position="135"/>
        <end position="159"/>
    </location>
</feature>
<proteinExistence type="predicted"/>
<comment type="subcellular location">
    <subcellularLocation>
        <location evidence="1">Cell membrane</location>
        <topology evidence="1">Multi-pass membrane protein</topology>
    </subcellularLocation>
</comment>
<organism evidence="7 8">
    <name type="scientific">Dinghuibacter silviterrae</name>
    <dbReference type="NCBI Taxonomy" id="1539049"/>
    <lineage>
        <taxon>Bacteria</taxon>
        <taxon>Pseudomonadati</taxon>
        <taxon>Bacteroidota</taxon>
        <taxon>Chitinophagia</taxon>
        <taxon>Chitinophagales</taxon>
        <taxon>Chitinophagaceae</taxon>
        <taxon>Dinghuibacter</taxon>
    </lineage>
</organism>
<gene>
    <name evidence="7" type="ORF">EDB95_0442</name>
</gene>
<dbReference type="PIRSF" id="PIRSF035875">
    <property type="entry name" value="RNase_BN"/>
    <property type="match status" value="1"/>
</dbReference>
<evidence type="ECO:0000256" key="5">
    <source>
        <dbReference type="ARBA" id="ARBA00023136"/>
    </source>
</evidence>
<evidence type="ECO:0000256" key="2">
    <source>
        <dbReference type="ARBA" id="ARBA00022475"/>
    </source>
</evidence>
<dbReference type="AlphaFoldDB" id="A0A4V3GLG4"/>
<evidence type="ECO:0000313" key="8">
    <source>
        <dbReference type="Proteomes" id="UP000294498"/>
    </source>
</evidence>
<dbReference type="PANTHER" id="PTHR30213:SF1">
    <property type="entry name" value="INNER MEMBRANE PROTEIN YHJD"/>
    <property type="match status" value="1"/>
</dbReference>
<evidence type="ECO:0000256" key="6">
    <source>
        <dbReference type="SAM" id="Phobius"/>
    </source>
</evidence>
<name>A0A4V3GLG4_9BACT</name>
<evidence type="ECO:0000256" key="4">
    <source>
        <dbReference type="ARBA" id="ARBA00022989"/>
    </source>
</evidence>
<accession>A0A4V3GLG4</accession>
<protein>
    <submittedName>
        <fullName evidence="7">Membrane protein</fullName>
    </submittedName>
</protein>
<dbReference type="InterPro" id="IPR017039">
    <property type="entry name" value="Virul_fac_BrkB"/>
</dbReference>
<keyword evidence="4 6" id="KW-1133">Transmembrane helix</keyword>
<feature type="transmembrane region" description="Helical" evidence="6">
    <location>
        <begin position="30"/>
        <end position="53"/>
    </location>
</feature>
<dbReference type="EMBL" id="SODV01000001">
    <property type="protein sequence ID" value="TDW99432.1"/>
    <property type="molecule type" value="Genomic_DNA"/>
</dbReference>
<comment type="caution">
    <text evidence="7">The sequence shown here is derived from an EMBL/GenBank/DDBJ whole genome shotgun (WGS) entry which is preliminary data.</text>
</comment>
<feature type="transmembrane region" description="Helical" evidence="6">
    <location>
        <begin position="217"/>
        <end position="239"/>
    </location>
</feature>
<dbReference type="Pfam" id="PF03631">
    <property type="entry name" value="Virul_fac_BrkB"/>
    <property type="match status" value="1"/>
</dbReference>
<sequence>MRKVRDIWGIVKKAGADLAGDRVFRMSAALAYYTVFSMAPMLIVITTLCDVFYGQQVIEGRIYGQIKDIVGQNAALEIQDIIRRAILYLHHSWLARITGFAALLFGATSVFTEIQDSLNFIWRVKVKKTSGWLKVLINRLLSFSMVLSLGFILLVSLVLDAVMDGLSAQLDRVFPALAVVLAHSLNIFLSFVATFLLFGTIFKVLPDVRIRWRDVTVGAFTTAVLFMSGRLAIGFYLHLSHIDTSYGAAGSIVAVLLWVYYSALILYFGAEFTREYAQYRGRRIQPNNYAVRAGHPETP</sequence>
<dbReference type="NCBIfam" id="TIGR00765">
    <property type="entry name" value="yihY_not_rbn"/>
    <property type="match status" value="1"/>
</dbReference>
<evidence type="ECO:0000313" key="7">
    <source>
        <dbReference type="EMBL" id="TDW99432.1"/>
    </source>
</evidence>
<feature type="transmembrane region" description="Helical" evidence="6">
    <location>
        <begin position="179"/>
        <end position="205"/>
    </location>
</feature>